<feature type="domain" description="Methylated-DNA-[protein]-cysteine S-methyltransferase DNA binding" evidence="7">
    <location>
        <begin position="77"/>
        <end position="158"/>
    </location>
</feature>
<evidence type="ECO:0000259" key="7">
    <source>
        <dbReference type="Pfam" id="PF01035"/>
    </source>
</evidence>
<keyword evidence="9" id="KW-1185">Reference proteome</keyword>
<dbReference type="Pfam" id="PF01035">
    <property type="entry name" value="DNA_binding_1"/>
    <property type="match status" value="1"/>
</dbReference>
<dbReference type="Gene3D" id="3.30.160.70">
    <property type="entry name" value="Methylated DNA-protein cysteine methyltransferase domain"/>
    <property type="match status" value="1"/>
</dbReference>
<dbReference type="PANTHER" id="PTHR10815">
    <property type="entry name" value="METHYLATED-DNA--PROTEIN-CYSTEINE METHYLTRANSFERASE"/>
    <property type="match status" value="1"/>
</dbReference>
<dbReference type="GO" id="GO:0003908">
    <property type="term" value="F:methylated-DNA-[protein]-cysteine S-methyltransferase activity"/>
    <property type="evidence" value="ECO:0007669"/>
    <property type="project" value="UniProtKB-EC"/>
</dbReference>
<dbReference type="Proteomes" id="UP000694660">
    <property type="component" value="Unassembled WGS sequence"/>
</dbReference>
<dbReference type="AlphaFoldDB" id="A0A944D8S1"/>
<dbReference type="EMBL" id="JAEKFT010000013">
    <property type="protein sequence ID" value="MBT0962039.1"/>
    <property type="molecule type" value="Genomic_DNA"/>
</dbReference>
<evidence type="ECO:0000256" key="1">
    <source>
        <dbReference type="ARBA" id="ARBA00001286"/>
    </source>
</evidence>
<dbReference type="InterPro" id="IPR014048">
    <property type="entry name" value="MethylDNA_cys_MeTrfase_DNA-bd"/>
</dbReference>
<accession>A0A944D8S1</accession>
<dbReference type="SUPFAM" id="SSF53155">
    <property type="entry name" value="Methylated DNA-protein cysteine methyltransferase domain"/>
    <property type="match status" value="1"/>
</dbReference>
<keyword evidence="3" id="KW-0808">Transferase</keyword>
<evidence type="ECO:0000256" key="4">
    <source>
        <dbReference type="ARBA" id="ARBA00022763"/>
    </source>
</evidence>
<proteinExistence type="predicted"/>
<sequence length="160" mass="17206">MSSQTQSSFDGIMLAPFGALGIRVTDDAITEVCFLPPGTVAHASVHPLALEAQRQLDAYLHDPQHRFDLPLHPAGSAFQQRVWAAISAIPCGQVRAYGHLAETLGSAARAVGQACGANPYPIIVPCHRVVAQHALGGFAHSRGGFLLDTKAWLIQHERRR</sequence>
<organism evidence="8 9">
    <name type="scientific">Denitromonas iodatirespirans</name>
    <dbReference type="NCBI Taxonomy" id="2795389"/>
    <lineage>
        <taxon>Bacteria</taxon>
        <taxon>Pseudomonadati</taxon>
        <taxon>Pseudomonadota</taxon>
        <taxon>Betaproteobacteria</taxon>
        <taxon>Rhodocyclales</taxon>
        <taxon>Zoogloeaceae</taxon>
        <taxon>Denitromonas</taxon>
    </lineage>
</organism>
<reference evidence="9" key="1">
    <citation type="journal article" date="2022" name="ISME J.">
        <title>Genetic and phylogenetic analysis of dissimilatory iodate-reducing bacteria identifies potential niches across the world's oceans.</title>
        <authorList>
            <person name="Reyes-Umana V."/>
            <person name="Henning Z."/>
            <person name="Lee K."/>
            <person name="Barnum T.P."/>
            <person name="Coates J.D."/>
        </authorList>
    </citation>
    <scope>NUCLEOTIDE SEQUENCE [LARGE SCALE GENOMIC DNA]</scope>
    <source>
        <strain evidence="9">IR12</strain>
    </source>
</reference>
<dbReference type="GO" id="GO:0006281">
    <property type="term" value="P:DNA repair"/>
    <property type="evidence" value="ECO:0007669"/>
    <property type="project" value="UniProtKB-KW"/>
</dbReference>
<dbReference type="PROSITE" id="PS00374">
    <property type="entry name" value="MGMT"/>
    <property type="match status" value="1"/>
</dbReference>
<dbReference type="InterPro" id="IPR036217">
    <property type="entry name" value="MethylDNA_cys_MeTrfase_DNAb"/>
</dbReference>
<dbReference type="InterPro" id="IPR036631">
    <property type="entry name" value="MGMT_N_sf"/>
</dbReference>
<comment type="catalytic activity">
    <reaction evidence="1">
        <text>a 4-O-methyl-thymidine in DNA + L-cysteinyl-[protein] = a thymidine in DNA + S-methyl-L-cysteinyl-[protein]</text>
        <dbReference type="Rhea" id="RHEA:53428"/>
        <dbReference type="Rhea" id="RHEA-COMP:10131"/>
        <dbReference type="Rhea" id="RHEA-COMP:10132"/>
        <dbReference type="Rhea" id="RHEA-COMP:13555"/>
        <dbReference type="Rhea" id="RHEA-COMP:13556"/>
        <dbReference type="ChEBI" id="CHEBI:29950"/>
        <dbReference type="ChEBI" id="CHEBI:82612"/>
        <dbReference type="ChEBI" id="CHEBI:137386"/>
        <dbReference type="ChEBI" id="CHEBI:137387"/>
        <dbReference type="EC" id="2.1.1.63"/>
    </reaction>
</comment>
<dbReference type="Gene3D" id="1.10.10.10">
    <property type="entry name" value="Winged helix-like DNA-binding domain superfamily/Winged helix DNA-binding domain"/>
    <property type="match status" value="1"/>
</dbReference>
<evidence type="ECO:0000313" key="8">
    <source>
        <dbReference type="EMBL" id="MBT0962039.1"/>
    </source>
</evidence>
<evidence type="ECO:0000313" key="9">
    <source>
        <dbReference type="Proteomes" id="UP000694660"/>
    </source>
</evidence>
<evidence type="ECO:0000256" key="5">
    <source>
        <dbReference type="ARBA" id="ARBA00023204"/>
    </source>
</evidence>
<comment type="catalytic activity">
    <reaction evidence="6">
        <text>a 6-O-methyl-2'-deoxyguanosine in DNA + L-cysteinyl-[protein] = S-methyl-L-cysteinyl-[protein] + a 2'-deoxyguanosine in DNA</text>
        <dbReference type="Rhea" id="RHEA:24000"/>
        <dbReference type="Rhea" id="RHEA-COMP:10131"/>
        <dbReference type="Rhea" id="RHEA-COMP:10132"/>
        <dbReference type="Rhea" id="RHEA-COMP:11367"/>
        <dbReference type="Rhea" id="RHEA-COMP:11368"/>
        <dbReference type="ChEBI" id="CHEBI:29950"/>
        <dbReference type="ChEBI" id="CHEBI:82612"/>
        <dbReference type="ChEBI" id="CHEBI:85445"/>
        <dbReference type="ChEBI" id="CHEBI:85448"/>
        <dbReference type="EC" id="2.1.1.63"/>
    </reaction>
</comment>
<dbReference type="InterPro" id="IPR036388">
    <property type="entry name" value="WH-like_DNA-bd_sf"/>
</dbReference>
<dbReference type="CDD" id="cd06445">
    <property type="entry name" value="ATase"/>
    <property type="match status" value="1"/>
</dbReference>
<evidence type="ECO:0000256" key="3">
    <source>
        <dbReference type="ARBA" id="ARBA00022679"/>
    </source>
</evidence>
<keyword evidence="4" id="KW-0227">DNA damage</keyword>
<dbReference type="InterPro" id="IPR001497">
    <property type="entry name" value="MethylDNA_cys_MeTrfase_AS"/>
</dbReference>
<gene>
    <name evidence="8" type="ORF">I8J34_12735</name>
</gene>
<name>A0A944D8S1_DENI1</name>
<dbReference type="GO" id="GO:0032259">
    <property type="term" value="P:methylation"/>
    <property type="evidence" value="ECO:0007669"/>
    <property type="project" value="UniProtKB-KW"/>
</dbReference>
<dbReference type="PANTHER" id="PTHR10815:SF13">
    <property type="entry name" value="METHYLATED-DNA--PROTEIN-CYSTEINE METHYLTRANSFERASE"/>
    <property type="match status" value="1"/>
</dbReference>
<dbReference type="SUPFAM" id="SSF46767">
    <property type="entry name" value="Methylated DNA-protein cysteine methyltransferase, C-terminal domain"/>
    <property type="match status" value="1"/>
</dbReference>
<dbReference type="NCBIfam" id="TIGR00589">
    <property type="entry name" value="ogt"/>
    <property type="match status" value="1"/>
</dbReference>
<evidence type="ECO:0000256" key="2">
    <source>
        <dbReference type="ARBA" id="ARBA00022603"/>
    </source>
</evidence>
<protein>
    <submittedName>
        <fullName evidence="8">Methylated-DNA--[protein]-cysteine S-methyltransferase</fullName>
    </submittedName>
</protein>
<keyword evidence="2" id="KW-0489">Methyltransferase</keyword>
<dbReference type="RefSeq" id="WP_214361811.1">
    <property type="nucleotide sequence ID" value="NZ_JAEKFT010000013.1"/>
</dbReference>
<evidence type="ECO:0000256" key="6">
    <source>
        <dbReference type="ARBA" id="ARBA00049348"/>
    </source>
</evidence>
<keyword evidence="5" id="KW-0234">DNA repair</keyword>
<comment type="caution">
    <text evidence="8">The sequence shown here is derived from an EMBL/GenBank/DDBJ whole genome shotgun (WGS) entry which is preliminary data.</text>
</comment>